<evidence type="ECO:0000313" key="7">
    <source>
        <dbReference type="EMBL" id="SGZ07156.1"/>
    </source>
</evidence>
<dbReference type="Gene3D" id="3.40.50.2300">
    <property type="match status" value="1"/>
</dbReference>
<protein>
    <submittedName>
        <fullName evidence="7">DNA-binding response regulator</fullName>
    </submittedName>
</protein>
<evidence type="ECO:0000259" key="4">
    <source>
        <dbReference type="PROSITE" id="PS50110"/>
    </source>
</evidence>
<dbReference type="STRING" id="80854.MVIS_3105"/>
<dbReference type="CDD" id="cd00383">
    <property type="entry name" value="trans_reg_C"/>
    <property type="match status" value="1"/>
</dbReference>
<dbReference type="PATRIC" id="fig|80854.5.peg.3288"/>
<accession>A0A090IIQ7</accession>
<dbReference type="GO" id="GO:0005829">
    <property type="term" value="C:cytosol"/>
    <property type="evidence" value="ECO:0007669"/>
    <property type="project" value="TreeGrafter"/>
</dbReference>
<dbReference type="GO" id="GO:0000156">
    <property type="term" value="F:phosphorelay response regulator activity"/>
    <property type="evidence" value="ECO:0007669"/>
    <property type="project" value="TreeGrafter"/>
</dbReference>
<dbReference type="OrthoDB" id="9802426at2"/>
<dbReference type="EMBL" id="FPLJ01000064">
    <property type="protein sequence ID" value="SGY95250.1"/>
    <property type="molecule type" value="Genomic_DNA"/>
</dbReference>
<dbReference type="EMBL" id="FPLD01000085">
    <property type="protein sequence ID" value="SGZ07156.1"/>
    <property type="molecule type" value="Genomic_DNA"/>
</dbReference>
<dbReference type="Gene3D" id="6.10.250.690">
    <property type="match status" value="1"/>
</dbReference>
<feature type="domain" description="OmpR/PhoB-type" evidence="5">
    <location>
        <begin position="129"/>
        <end position="228"/>
    </location>
</feature>
<keyword evidence="1 3" id="KW-0238">DNA-binding</keyword>
<dbReference type="Proteomes" id="UP000182660">
    <property type="component" value="Unassembled WGS sequence"/>
</dbReference>
<dbReference type="InterPro" id="IPR011006">
    <property type="entry name" value="CheY-like_superfamily"/>
</dbReference>
<reference evidence="7 9" key="2">
    <citation type="submission" date="2016-11" db="EMBL/GenBank/DDBJ databases">
        <authorList>
            <person name="Jaros S."/>
            <person name="Januszkiewicz K."/>
            <person name="Wedrychowicz H."/>
        </authorList>
    </citation>
    <scope>NUCLEOTIDE SEQUENCE [LARGE SCALE GENOMIC DNA]</scope>
    <source>
        <strain evidence="7">NVI 5450</strain>
    </source>
</reference>
<dbReference type="Pfam" id="PF00486">
    <property type="entry name" value="Trans_reg_C"/>
    <property type="match status" value="1"/>
</dbReference>
<evidence type="ECO:0000313" key="8">
    <source>
        <dbReference type="Proteomes" id="UP000182660"/>
    </source>
</evidence>
<feature type="modified residue" description="4-aspartylphosphate" evidence="2">
    <location>
        <position position="54"/>
    </location>
</feature>
<dbReference type="Proteomes" id="UP000183794">
    <property type="component" value="Unassembled WGS sequence"/>
</dbReference>
<evidence type="ECO:0000256" key="3">
    <source>
        <dbReference type="PROSITE-ProRule" id="PRU01091"/>
    </source>
</evidence>
<keyword evidence="8" id="KW-1185">Reference proteome</keyword>
<evidence type="ECO:0000259" key="5">
    <source>
        <dbReference type="PROSITE" id="PS51755"/>
    </source>
</evidence>
<dbReference type="RefSeq" id="WP_045111161.1">
    <property type="nucleotide sequence ID" value="NZ_CAWQZC010000033.1"/>
</dbReference>
<dbReference type="InterPro" id="IPR039420">
    <property type="entry name" value="WalR-like"/>
</dbReference>
<dbReference type="GO" id="GO:0006355">
    <property type="term" value="P:regulation of DNA-templated transcription"/>
    <property type="evidence" value="ECO:0007669"/>
    <property type="project" value="InterPro"/>
</dbReference>
<dbReference type="PANTHER" id="PTHR48111:SF47">
    <property type="entry name" value="TRANSCRIPTIONAL REGULATORY PROTEIN RSTA"/>
    <property type="match status" value="1"/>
</dbReference>
<evidence type="ECO:0000313" key="6">
    <source>
        <dbReference type="EMBL" id="SGY95250.1"/>
    </source>
</evidence>
<reference evidence="6 8" key="1">
    <citation type="submission" date="2016-11" db="EMBL/GenBank/DDBJ databases">
        <authorList>
            <person name="Klemetsen T."/>
        </authorList>
    </citation>
    <scope>NUCLEOTIDE SEQUENCE [LARGE SCALE GENOMIC DNA]</scope>
    <source>
        <strain evidence="6">MT 2528</strain>
    </source>
</reference>
<dbReference type="PROSITE" id="PS51755">
    <property type="entry name" value="OMPR_PHOB"/>
    <property type="match status" value="1"/>
</dbReference>
<dbReference type="SUPFAM" id="SSF52172">
    <property type="entry name" value="CheY-like"/>
    <property type="match status" value="1"/>
</dbReference>
<gene>
    <name evidence="6" type="ORF">MT2528_2953</name>
    <name evidence="7" type="ORF">NVI5450_3150</name>
</gene>
<name>A0A090IIQ7_9GAMM</name>
<dbReference type="InterPro" id="IPR036388">
    <property type="entry name" value="WH-like_DNA-bd_sf"/>
</dbReference>
<dbReference type="SMART" id="SM00448">
    <property type="entry name" value="REC"/>
    <property type="match status" value="1"/>
</dbReference>
<dbReference type="GeneID" id="61296785"/>
<dbReference type="AlphaFoldDB" id="A0A090IIQ7"/>
<evidence type="ECO:0000256" key="1">
    <source>
        <dbReference type="ARBA" id="ARBA00023125"/>
    </source>
</evidence>
<proteinExistence type="predicted"/>
<evidence type="ECO:0000313" key="9">
    <source>
        <dbReference type="Proteomes" id="UP000183794"/>
    </source>
</evidence>
<dbReference type="HOGENOM" id="CLU_000445_30_4_6"/>
<feature type="domain" description="Response regulatory" evidence="4">
    <location>
        <begin position="5"/>
        <end position="118"/>
    </location>
</feature>
<dbReference type="InterPro" id="IPR001867">
    <property type="entry name" value="OmpR/PhoB-type_DNA-bd"/>
</dbReference>
<evidence type="ECO:0000256" key="2">
    <source>
        <dbReference type="PROSITE-ProRule" id="PRU00169"/>
    </source>
</evidence>
<dbReference type="PROSITE" id="PS50110">
    <property type="entry name" value="RESPONSE_REGULATORY"/>
    <property type="match status" value="1"/>
</dbReference>
<feature type="DNA-binding region" description="OmpR/PhoB-type" evidence="3">
    <location>
        <begin position="129"/>
        <end position="228"/>
    </location>
</feature>
<sequence length="229" mass="26268">MPSTRILIVEDDHEIARLTAMYLNCEGYETKVINDGAIALTTIKQYQPSLLILDLMLPGLSGIEICAQARTFFKEPILVLTACDDELSEISLFKLGADDYLTKPVRPHIMAARIAALLRRTSRQQTSNRDTIELKRLKIDPRRQRVEFREKVLELTNSEYDLLLLLSQNVGKIISREECCQQLRGIDHDFSDRSIDMRISGLRKKLNIDCSTQQIIKTVRNKGYMLINE</sequence>
<dbReference type="InterPro" id="IPR001789">
    <property type="entry name" value="Sig_transdc_resp-reg_receiver"/>
</dbReference>
<dbReference type="KEGG" id="mvs:MVIS_3105"/>
<dbReference type="PANTHER" id="PTHR48111">
    <property type="entry name" value="REGULATOR OF RPOS"/>
    <property type="match status" value="1"/>
</dbReference>
<dbReference type="GO" id="GO:0032993">
    <property type="term" value="C:protein-DNA complex"/>
    <property type="evidence" value="ECO:0007669"/>
    <property type="project" value="TreeGrafter"/>
</dbReference>
<dbReference type="Pfam" id="PF00072">
    <property type="entry name" value="Response_reg"/>
    <property type="match status" value="1"/>
</dbReference>
<organism evidence="7 9">
    <name type="scientific">Moritella viscosa</name>
    <dbReference type="NCBI Taxonomy" id="80854"/>
    <lineage>
        <taxon>Bacteria</taxon>
        <taxon>Pseudomonadati</taxon>
        <taxon>Pseudomonadota</taxon>
        <taxon>Gammaproteobacteria</taxon>
        <taxon>Alteromonadales</taxon>
        <taxon>Moritellaceae</taxon>
        <taxon>Moritella</taxon>
    </lineage>
</organism>
<dbReference type="SMART" id="SM00862">
    <property type="entry name" value="Trans_reg_C"/>
    <property type="match status" value="1"/>
</dbReference>
<keyword evidence="2" id="KW-0597">Phosphoprotein</keyword>
<dbReference type="Gene3D" id="1.10.10.10">
    <property type="entry name" value="Winged helix-like DNA-binding domain superfamily/Winged helix DNA-binding domain"/>
    <property type="match status" value="1"/>
</dbReference>
<dbReference type="GO" id="GO:0000976">
    <property type="term" value="F:transcription cis-regulatory region binding"/>
    <property type="evidence" value="ECO:0007669"/>
    <property type="project" value="TreeGrafter"/>
</dbReference>